<keyword evidence="14" id="KW-0917">Virion maturation</keyword>
<feature type="coiled-coil region" evidence="16">
    <location>
        <begin position="115"/>
        <end position="142"/>
    </location>
</feature>
<evidence type="ECO:0000256" key="7">
    <source>
        <dbReference type="ARBA" id="ARBA00022759"/>
    </source>
</evidence>
<dbReference type="PROSITE" id="PS50994">
    <property type="entry name" value="INTEGRASE"/>
    <property type="match status" value="1"/>
</dbReference>
<dbReference type="GO" id="GO:0003676">
    <property type="term" value="F:nucleic acid binding"/>
    <property type="evidence" value="ECO:0007669"/>
    <property type="project" value="InterPro"/>
</dbReference>
<keyword evidence="2" id="KW-1188">Viral release from host cell</keyword>
<dbReference type="InterPro" id="IPR036875">
    <property type="entry name" value="Znf_CCHC_sf"/>
</dbReference>
<evidence type="ECO:0000259" key="17">
    <source>
        <dbReference type="PROSITE" id="PS50994"/>
    </source>
</evidence>
<dbReference type="InterPro" id="IPR036397">
    <property type="entry name" value="RNaseH_sf"/>
</dbReference>
<keyword evidence="9" id="KW-0067">ATP-binding</keyword>
<protein>
    <submittedName>
        <fullName evidence="18">COPIA protein</fullName>
    </submittedName>
</protein>
<keyword evidence="7" id="KW-0255">Endonuclease</keyword>
<keyword evidence="10" id="KW-0460">Magnesium</keyword>
<evidence type="ECO:0000313" key="18">
    <source>
        <dbReference type="EMBL" id="KAG5317910.1"/>
    </source>
</evidence>
<dbReference type="InterPro" id="IPR054722">
    <property type="entry name" value="PolX-like_BBD"/>
</dbReference>
<dbReference type="GO" id="GO:0008270">
    <property type="term" value="F:zinc ion binding"/>
    <property type="evidence" value="ECO:0007669"/>
    <property type="project" value="InterPro"/>
</dbReference>
<evidence type="ECO:0000256" key="9">
    <source>
        <dbReference type="ARBA" id="ARBA00022840"/>
    </source>
</evidence>
<keyword evidence="13" id="KW-0808">Transferase</keyword>
<evidence type="ECO:0000256" key="6">
    <source>
        <dbReference type="ARBA" id="ARBA00022741"/>
    </source>
</evidence>
<evidence type="ECO:0000256" key="3">
    <source>
        <dbReference type="ARBA" id="ARBA00022670"/>
    </source>
</evidence>
<evidence type="ECO:0000256" key="13">
    <source>
        <dbReference type="ARBA" id="ARBA00022932"/>
    </source>
</evidence>
<keyword evidence="5" id="KW-0479">Metal-binding</keyword>
<dbReference type="GO" id="GO:0008233">
    <property type="term" value="F:peptidase activity"/>
    <property type="evidence" value="ECO:0007669"/>
    <property type="project" value="UniProtKB-KW"/>
</dbReference>
<evidence type="ECO:0000256" key="14">
    <source>
        <dbReference type="ARBA" id="ARBA00023113"/>
    </source>
</evidence>
<evidence type="ECO:0000256" key="12">
    <source>
        <dbReference type="ARBA" id="ARBA00022918"/>
    </source>
</evidence>
<dbReference type="PANTHER" id="PTHR42648:SF11">
    <property type="entry name" value="TRANSPOSON TY4-P GAG-POL POLYPROTEIN"/>
    <property type="match status" value="1"/>
</dbReference>
<dbReference type="Pfam" id="PF13976">
    <property type="entry name" value="gag_pre-integrs"/>
    <property type="match status" value="1"/>
</dbReference>
<evidence type="ECO:0000256" key="11">
    <source>
        <dbReference type="ARBA" id="ARBA00022908"/>
    </source>
</evidence>
<keyword evidence="6" id="KW-0547">Nucleotide-binding</keyword>
<evidence type="ECO:0000313" key="19">
    <source>
        <dbReference type="Proteomes" id="UP000668214"/>
    </source>
</evidence>
<dbReference type="Gene3D" id="3.30.420.10">
    <property type="entry name" value="Ribonuclease H-like superfamily/Ribonuclease H"/>
    <property type="match status" value="1"/>
</dbReference>
<organism evidence="18 19">
    <name type="scientific">Pseudoatta argentina</name>
    <dbReference type="NCBI Taxonomy" id="621737"/>
    <lineage>
        <taxon>Eukaryota</taxon>
        <taxon>Metazoa</taxon>
        <taxon>Ecdysozoa</taxon>
        <taxon>Arthropoda</taxon>
        <taxon>Hexapoda</taxon>
        <taxon>Insecta</taxon>
        <taxon>Pterygota</taxon>
        <taxon>Neoptera</taxon>
        <taxon>Endopterygota</taxon>
        <taxon>Hymenoptera</taxon>
        <taxon>Apocrita</taxon>
        <taxon>Aculeata</taxon>
        <taxon>Formicoidea</taxon>
        <taxon>Formicidae</taxon>
        <taxon>Myrmicinae</taxon>
        <taxon>Pseudoatta</taxon>
    </lineage>
</organism>
<dbReference type="GO" id="GO:0006310">
    <property type="term" value="P:DNA recombination"/>
    <property type="evidence" value="ECO:0007669"/>
    <property type="project" value="UniProtKB-KW"/>
</dbReference>
<dbReference type="SUPFAM" id="SSF57756">
    <property type="entry name" value="Retrovirus zinc finger-like domains"/>
    <property type="match status" value="1"/>
</dbReference>
<dbReference type="InterPro" id="IPR001584">
    <property type="entry name" value="Integrase_cat-core"/>
</dbReference>
<keyword evidence="12" id="KW-0695">RNA-directed DNA polymerase</keyword>
<keyword evidence="11" id="KW-0229">DNA integration</keyword>
<keyword evidence="19" id="KW-1185">Reference proteome</keyword>
<keyword evidence="13" id="KW-0239">DNA-directed DNA polymerase</keyword>
<evidence type="ECO:0000256" key="10">
    <source>
        <dbReference type="ARBA" id="ARBA00022842"/>
    </source>
</evidence>
<dbReference type="GO" id="GO:0015074">
    <property type="term" value="P:DNA integration"/>
    <property type="evidence" value="ECO:0007669"/>
    <property type="project" value="UniProtKB-KW"/>
</dbReference>
<comment type="function">
    <text evidence="1">The aspartyl protease (PR) mediates the proteolytic cleavages of the Gag and Gag-Pol polyproteins after assembly of the VLP.</text>
</comment>
<evidence type="ECO:0000256" key="5">
    <source>
        <dbReference type="ARBA" id="ARBA00022723"/>
    </source>
</evidence>
<dbReference type="InterPro" id="IPR025724">
    <property type="entry name" value="GAG-pre-integrase_dom"/>
</dbReference>
<feature type="non-terminal residue" evidence="18">
    <location>
        <position position="572"/>
    </location>
</feature>
<proteinExistence type="predicted"/>
<name>A0A836EBR4_9HYME</name>
<dbReference type="PANTHER" id="PTHR42648">
    <property type="entry name" value="TRANSPOSASE, PUTATIVE-RELATED"/>
    <property type="match status" value="1"/>
</dbReference>
<dbReference type="GO" id="GO:0004519">
    <property type="term" value="F:endonuclease activity"/>
    <property type="evidence" value="ECO:0007669"/>
    <property type="project" value="UniProtKB-KW"/>
</dbReference>
<evidence type="ECO:0000256" key="8">
    <source>
        <dbReference type="ARBA" id="ARBA00022801"/>
    </source>
</evidence>
<dbReference type="InterPro" id="IPR039537">
    <property type="entry name" value="Retrotran_Ty1/copia-like"/>
</dbReference>
<gene>
    <name evidence="18" type="primary">Gip_9</name>
    <name evidence="18" type="ORF">G6Z78_0013200</name>
</gene>
<keyword evidence="16" id="KW-0175">Coiled coil</keyword>
<sequence>MEIKKCQSMCILSSAVEYSQLEYLITCEIASEMWSKLSAIHEQKSAANKLSLMTKFHEFKMAPNDSIAQHVAKIENMARQLKDVGEELSDVMIMAKILGTLPQKFSPLVTAWDSVSEANQSRANLIERLLKEENRLANFEVATNALATMKIQERNGAVNNSTVSKTSASDSKRGKPAKKQFLCNYCRKKGHTEKRCYKKRDDDRTKREINNSTKDDNTANFGAFMVLNSDFATRVLQNDSKDVWLLDSGASKHMSFHREWFSELDENYRESVSLSDDSTCEVRGRGVIPIEMFVDGKWLDGKLEDALYIPSLRKNLFSTGVCTSKGYTLNFEANSVKIYRKNLIMAYGIQQNNNLFRLLFKVKNTFEANASSVGNLKLWHERLGHINCKSLSEMVNKNLINGVSLFDNAKFFCESCQSGKQHRLPFKTKEKCLRERKVGEFIHTDLCGPMSEVSIGGSRYFLLFKDDKSSFRHVFFLKYKSKTVQKFKEFEQLVFNQLGTRIKTARADNGNEFLNDEMLDYCRLRGIMLQTSAPYTHEQNGRSERERCEQSSNVRGQCYCLKTWQRAFGPNQ</sequence>
<dbReference type="GO" id="GO:0003964">
    <property type="term" value="F:RNA-directed DNA polymerase activity"/>
    <property type="evidence" value="ECO:0007669"/>
    <property type="project" value="UniProtKB-KW"/>
</dbReference>
<dbReference type="AlphaFoldDB" id="A0A836EBR4"/>
<comment type="caution">
    <text evidence="18">The sequence shown here is derived from an EMBL/GenBank/DDBJ whole genome shotgun (WGS) entry which is preliminary data.</text>
</comment>
<dbReference type="EMBL" id="JAANIA010002070">
    <property type="protein sequence ID" value="KAG5317910.1"/>
    <property type="molecule type" value="Genomic_DNA"/>
</dbReference>
<keyword evidence="13" id="KW-0548">Nucleotidyltransferase</keyword>
<keyword evidence="4" id="KW-0540">Nuclease</keyword>
<dbReference type="GO" id="GO:0003887">
    <property type="term" value="F:DNA-directed DNA polymerase activity"/>
    <property type="evidence" value="ECO:0007669"/>
    <property type="project" value="UniProtKB-KW"/>
</dbReference>
<accession>A0A836EBR4</accession>
<evidence type="ECO:0000256" key="2">
    <source>
        <dbReference type="ARBA" id="ARBA00022612"/>
    </source>
</evidence>
<dbReference type="GO" id="GO:0005524">
    <property type="term" value="F:ATP binding"/>
    <property type="evidence" value="ECO:0007669"/>
    <property type="project" value="UniProtKB-KW"/>
</dbReference>
<feature type="non-terminal residue" evidence="18">
    <location>
        <position position="1"/>
    </location>
</feature>
<feature type="domain" description="Integrase catalytic" evidence="17">
    <location>
        <begin position="433"/>
        <end position="545"/>
    </location>
</feature>
<dbReference type="InterPro" id="IPR012337">
    <property type="entry name" value="RNaseH-like_sf"/>
</dbReference>
<dbReference type="GO" id="GO:0006508">
    <property type="term" value="P:proteolysis"/>
    <property type="evidence" value="ECO:0007669"/>
    <property type="project" value="UniProtKB-KW"/>
</dbReference>
<dbReference type="Pfam" id="PF14223">
    <property type="entry name" value="Retrotran_gag_2"/>
    <property type="match status" value="1"/>
</dbReference>
<keyword evidence="15" id="KW-0233">DNA recombination</keyword>
<keyword evidence="3" id="KW-0645">Protease</keyword>
<dbReference type="Pfam" id="PF22936">
    <property type="entry name" value="Pol_BBD"/>
    <property type="match status" value="1"/>
</dbReference>
<evidence type="ECO:0000256" key="1">
    <source>
        <dbReference type="ARBA" id="ARBA00002180"/>
    </source>
</evidence>
<evidence type="ECO:0000256" key="4">
    <source>
        <dbReference type="ARBA" id="ARBA00022722"/>
    </source>
</evidence>
<evidence type="ECO:0000256" key="16">
    <source>
        <dbReference type="SAM" id="Coils"/>
    </source>
</evidence>
<dbReference type="SUPFAM" id="SSF53098">
    <property type="entry name" value="Ribonuclease H-like"/>
    <property type="match status" value="1"/>
</dbReference>
<keyword evidence="8" id="KW-0378">Hydrolase</keyword>
<evidence type="ECO:0000256" key="15">
    <source>
        <dbReference type="ARBA" id="ARBA00023172"/>
    </source>
</evidence>
<dbReference type="Proteomes" id="UP000668214">
    <property type="component" value="Unassembled WGS sequence"/>
</dbReference>
<reference evidence="18" key="1">
    <citation type="submission" date="2020-02" db="EMBL/GenBank/DDBJ databases">
        <title>Relaxed selection underlies rapid genomic changes in the transitions from sociality to social parasitism in ants.</title>
        <authorList>
            <person name="Bi X."/>
        </authorList>
    </citation>
    <scope>NUCLEOTIDE SEQUENCE</scope>
    <source>
        <strain evidence="18">BGI-DK2014c</strain>
        <tissue evidence="18">Whole body</tissue>
    </source>
</reference>